<reference evidence="2 3" key="1">
    <citation type="submission" date="2016-01" db="EMBL/GenBank/DDBJ databases">
        <title>Janibacter melonis strain CD11_4 genome sequencing and assembly.</title>
        <authorList>
            <person name="Nair G.R."/>
            <person name="Kaur G."/>
            <person name="Chander A.M."/>
            <person name="Mayilraj S."/>
        </authorList>
    </citation>
    <scope>NUCLEOTIDE SEQUENCE [LARGE SCALE GENOMIC DNA]</scope>
    <source>
        <strain evidence="2 3">CD11-4</strain>
    </source>
</reference>
<protein>
    <submittedName>
        <fullName evidence="2">Uncharacterized protein</fullName>
    </submittedName>
</protein>
<dbReference type="STRING" id="262209.AWH69_07885"/>
<dbReference type="AlphaFoldDB" id="A0A176QE65"/>
<organism evidence="2 3">
    <name type="scientific">Janibacter melonis</name>
    <dbReference type="NCBI Taxonomy" id="262209"/>
    <lineage>
        <taxon>Bacteria</taxon>
        <taxon>Bacillati</taxon>
        <taxon>Actinomycetota</taxon>
        <taxon>Actinomycetes</taxon>
        <taxon>Micrococcales</taxon>
        <taxon>Intrasporangiaceae</taxon>
        <taxon>Janibacter</taxon>
    </lineage>
</organism>
<keyword evidence="3" id="KW-1185">Reference proteome</keyword>
<comment type="caution">
    <text evidence="2">The sequence shown here is derived from an EMBL/GenBank/DDBJ whole genome shotgun (WGS) entry which is preliminary data.</text>
</comment>
<sequence length="155" mass="16662">MSPIITARPVVIISPDGDPFAQVDISLGASYPPADLHSLLKTDRSMQAQYLGKHSPDPSTPVWRIPSSAREYAAKAIEALGYPVERRTDLPEPLARSHTAGWECPVCTYSRKRKPNGQWGRCPQKDCGTDEPAIPAGTATSPVEPTDPGQTVGEG</sequence>
<dbReference type="Proteomes" id="UP000076976">
    <property type="component" value="Unassembled WGS sequence"/>
</dbReference>
<accession>A0A176QE65</accession>
<dbReference type="EMBL" id="LQZG01000002">
    <property type="protein sequence ID" value="OAB87930.1"/>
    <property type="molecule type" value="Genomic_DNA"/>
</dbReference>
<evidence type="ECO:0000256" key="1">
    <source>
        <dbReference type="SAM" id="MobiDB-lite"/>
    </source>
</evidence>
<proteinExistence type="predicted"/>
<evidence type="ECO:0000313" key="3">
    <source>
        <dbReference type="Proteomes" id="UP000076976"/>
    </source>
</evidence>
<name>A0A176QE65_9MICO</name>
<gene>
    <name evidence="2" type="ORF">AWH69_07885</name>
</gene>
<evidence type="ECO:0000313" key="2">
    <source>
        <dbReference type="EMBL" id="OAB87930.1"/>
    </source>
</evidence>
<feature type="region of interest" description="Disordered" evidence="1">
    <location>
        <begin position="112"/>
        <end position="155"/>
    </location>
</feature>